<keyword evidence="8" id="KW-1185">Reference proteome</keyword>
<reference evidence="7 8" key="1">
    <citation type="journal article" date="2013" name="Genome Announc.">
        <title>Draft genome sequences for three mercury-methylating, sulfate-reducing bacteria.</title>
        <authorList>
            <person name="Brown S.D."/>
            <person name="Hurt R.A.Jr."/>
            <person name="Gilmour C.C."/>
            <person name="Elias D.A."/>
        </authorList>
    </citation>
    <scope>NUCLEOTIDE SEQUENCE [LARGE SCALE GENOMIC DNA]</scope>
    <source>
        <strain evidence="7 8">DSM 16529</strain>
    </source>
</reference>
<proteinExistence type="predicted"/>
<evidence type="ECO:0000313" key="8">
    <source>
        <dbReference type="Proteomes" id="UP000014975"/>
    </source>
</evidence>
<keyword evidence="5" id="KW-0411">Iron-sulfur</keyword>
<comment type="caution">
    <text evidence="7">The sequence shown here is derived from an EMBL/GenBank/DDBJ whole genome shotgun (WGS) entry which is preliminary data.</text>
</comment>
<dbReference type="PANTHER" id="PTHR11228:SF34">
    <property type="entry name" value="TUNGSTEN-CONTAINING ALDEHYDE FERREDOXIN OXIDOREDUCTASE COFACTOR MODIFYING PROTEIN"/>
    <property type="match status" value="1"/>
</dbReference>
<dbReference type="EMBL" id="ATHI01000013">
    <property type="protein sequence ID" value="EPR34288.1"/>
    <property type="molecule type" value="Genomic_DNA"/>
</dbReference>
<dbReference type="GO" id="GO:0051536">
    <property type="term" value="F:iron-sulfur cluster binding"/>
    <property type="evidence" value="ECO:0007669"/>
    <property type="project" value="UniProtKB-KW"/>
</dbReference>
<keyword evidence="2" id="KW-0949">S-adenosyl-L-methionine</keyword>
<dbReference type="OrthoDB" id="9782387at2"/>
<dbReference type="SFLD" id="SFLDG01067">
    <property type="entry name" value="SPASM/twitch_domain_containing"/>
    <property type="match status" value="1"/>
</dbReference>
<dbReference type="InterPro" id="IPR050377">
    <property type="entry name" value="Radical_SAM_PqqE_MftC-like"/>
</dbReference>
<evidence type="ECO:0000256" key="3">
    <source>
        <dbReference type="ARBA" id="ARBA00022723"/>
    </source>
</evidence>
<evidence type="ECO:0000259" key="6">
    <source>
        <dbReference type="Pfam" id="PF04055"/>
    </source>
</evidence>
<evidence type="ECO:0000256" key="4">
    <source>
        <dbReference type="ARBA" id="ARBA00023004"/>
    </source>
</evidence>
<evidence type="ECO:0000256" key="1">
    <source>
        <dbReference type="ARBA" id="ARBA00001966"/>
    </source>
</evidence>
<dbReference type="STRING" id="1121439.dsat_2846"/>
<dbReference type="InterPro" id="IPR058240">
    <property type="entry name" value="rSAM_sf"/>
</dbReference>
<dbReference type="GO" id="GO:0003824">
    <property type="term" value="F:catalytic activity"/>
    <property type="evidence" value="ECO:0007669"/>
    <property type="project" value="InterPro"/>
</dbReference>
<keyword evidence="4" id="KW-0408">Iron</keyword>
<gene>
    <name evidence="7" type="ORF">dsat_2846</name>
</gene>
<dbReference type="PANTHER" id="PTHR11228">
    <property type="entry name" value="RADICAL SAM DOMAIN PROTEIN"/>
    <property type="match status" value="1"/>
</dbReference>
<sequence>MTPPRPLNLNLMLTYRCNYRCRHCIADCGPERKETASLDACAGFIDACVAADEVATVGYTGGEPFLVPELLTDLMRHVHDHHGLPQGLVTNAFWATSPGVARRRLSELKDLGLYMLTVSLDGFHANHGPTGFVRNAVQAGLDLGLFVTVNTVVTRTGSISKKEAPRILGLPGEDSGVIVREFGPIRVGRAARLLADDEFIETDCEASFDAACGFVQTTPSLAPSGDLYACCCFGDAERGPEERIAHVGNLRDADAGTLLRAMRSDLLLCILAEAGPLAVLAELKRRVPGLRARNRYFTTCDVCVDLFLNPDVRPHLAALLDDYSNTSKRACHG</sequence>
<dbReference type="eggNOG" id="COG0535">
    <property type="taxonomic scope" value="Bacteria"/>
</dbReference>
<dbReference type="InterPro" id="IPR007197">
    <property type="entry name" value="rSAM"/>
</dbReference>
<accession>S7UPR5</accession>
<dbReference type="Proteomes" id="UP000014975">
    <property type="component" value="Unassembled WGS sequence"/>
</dbReference>
<dbReference type="Gene3D" id="3.20.20.70">
    <property type="entry name" value="Aldolase class I"/>
    <property type="match status" value="1"/>
</dbReference>
<evidence type="ECO:0000256" key="5">
    <source>
        <dbReference type="ARBA" id="ARBA00023014"/>
    </source>
</evidence>
<dbReference type="CDD" id="cd01335">
    <property type="entry name" value="Radical_SAM"/>
    <property type="match status" value="1"/>
</dbReference>
<evidence type="ECO:0000313" key="7">
    <source>
        <dbReference type="EMBL" id="EPR34288.1"/>
    </source>
</evidence>
<organism evidence="7 8">
    <name type="scientific">Alkalidesulfovibrio alkalitolerans DSM 16529</name>
    <dbReference type="NCBI Taxonomy" id="1121439"/>
    <lineage>
        <taxon>Bacteria</taxon>
        <taxon>Pseudomonadati</taxon>
        <taxon>Thermodesulfobacteriota</taxon>
        <taxon>Desulfovibrionia</taxon>
        <taxon>Desulfovibrionales</taxon>
        <taxon>Desulfovibrionaceae</taxon>
        <taxon>Alkalidesulfovibrio</taxon>
    </lineage>
</organism>
<dbReference type="SFLD" id="SFLDS00029">
    <property type="entry name" value="Radical_SAM"/>
    <property type="match status" value="1"/>
</dbReference>
<dbReference type="SUPFAM" id="SSF102114">
    <property type="entry name" value="Radical SAM enzymes"/>
    <property type="match status" value="1"/>
</dbReference>
<dbReference type="RefSeq" id="WP_020886811.1">
    <property type="nucleotide sequence ID" value="NZ_ATHI01000013.1"/>
</dbReference>
<protein>
    <submittedName>
        <fullName evidence="7">Radical SAM domain protein</fullName>
    </submittedName>
</protein>
<feature type="domain" description="Radical SAM core" evidence="6">
    <location>
        <begin position="13"/>
        <end position="126"/>
    </location>
</feature>
<name>S7UPR5_9BACT</name>
<evidence type="ECO:0000256" key="2">
    <source>
        <dbReference type="ARBA" id="ARBA00022691"/>
    </source>
</evidence>
<dbReference type="Pfam" id="PF04055">
    <property type="entry name" value="Radical_SAM"/>
    <property type="match status" value="1"/>
</dbReference>
<dbReference type="InterPro" id="IPR013785">
    <property type="entry name" value="Aldolase_TIM"/>
</dbReference>
<dbReference type="PATRIC" id="fig|1121439.3.peg.1362"/>
<comment type="cofactor">
    <cofactor evidence="1">
        <name>[4Fe-4S] cluster</name>
        <dbReference type="ChEBI" id="CHEBI:49883"/>
    </cofactor>
</comment>
<dbReference type="GO" id="GO:0046872">
    <property type="term" value="F:metal ion binding"/>
    <property type="evidence" value="ECO:0007669"/>
    <property type="project" value="UniProtKB-KW"/>
</dbReference>
<keyword evidence="3" id="KW-0479">Metal-binding</keyword>
<dbReference type="AlphaFoldDB" id="S7UPR5"/>